<dbReference type="AlphaFoldDB" id="A0A5M6CCJ7"/>
<feature type="active site" description="Charge relay system" evidence="5">
    <location>
        <position position="359"/>
    </location>
</feature>
<dbReference type="InterPro" id="IPR026444">
    <property type="entry name" value="Secre_tail"/>
</dbReference>
<evidence type="ECO:0000313" key="9">
    <source>
        <dbReference type="EMBL" id="KAA5532874.1"/>
    </source>
</evidence>
<dbReference type="InterPro" id="IPR034058">
    <property type="entry name" value="TagA/B/C/D_pept_dom"/>
</dbReference>
<evidence type="ECO:0000256" key="5">
    <source>
        <dbReference type="PROSITE-ProRule" id="PRU01240"/>
    </source>
</evidence>
<feature type="domain" description="Peptidase S8/S53" evidence="7">
    <location>
        <begin position="164"/>
        <end position="413"/>
    </location>
</feature>
<dbReference type="SUPFAM" id="SSF52743">
    <property type="entry name" value="Subtilisin-like"/>
    <property type="match status" value="1"/>
</dbReference>
<dbReference type="PANTHER" id="PTHR43399:SF5">
    <property type="entry name" value="PEPTIDASE S8 FAMILY WITH PROTEASE-ASSOCIATED DOMAIN"/>
    <property type="match status" value="1"/>
</dbReference>
<feature type="domain" description="Secretion system C-terminal sorting" evidence="8">
    <location>
        <begin position="579"/>
        <end position="652"/>
    </location>
</feature>
<sequence length="654" mass="70838">MKNKITKLFLVLMLSGFVANAQTDKERQQIISKTDVLFLNNLTKELEIKNEKNLKAATEKALRLGYPLEGVESDGSFYQLVGFYEGTTDLKYYKTYNKQDYNTLMYFNNNGTASSLNTLKATYLHNKDILGQGMIAGEWDGGAPVAAHFAIAGRVTLRDNGATPVNGSVAHATHVAGTIISSGEGAPGLDATKGFLPKGRLWAANWDNDNSEMSAAAAAGLLVSNHSYGPSASQGGFSKSMFGQYNSEARLFDLMSNANPFYTIVVAAGNDRDNYTTYQPTKGGRDLLTTMGVSKNLVTVAAVNGISNYVNSNSVVMSTFSNWGPTDDYRIKPDISAKGVNVLSLGTGTTSTATESGTSMAAPAVTGAIGLWQQYYNSLFTSYMLSSTVRAMLAHTAMEAGANPGPDPEFGWGVMNVEGGAKLMEDYVASKAWILQKELNNGNFFSNTFEYDGVSELKATLAWNDPAGTSTAGNDERFPRLVNDLDLRIINEDTQQEFLPWSLRRTDNIVQKDYARNDVDNVVDNVEKVEVKNAPAGNYRVVVSHKGTLVGGKQMYSLLLSGSGTTLSAKEHLFSDVKVFPNPTQNVLNILLPKEIALGVTYDIYDASGKKVKQYSNKVDSDNLTIDVSGLTSGVYVLTVKTTQGSSSYKFIKK</sequence>
<dbReference type="EMBL" id="VWSG01000010">
    <property type="protein sequence ID" value="KAA5532874.1"/>
    <property type="molecule type" value="Genomic_DNA"/>
</dbReference>
<evidence type="ECO:0000256" key="2">
    <source>
        <dbReference type="ARBA" id="ARBA00022729"/>
    </source>
</evidence>
<dbReference type="Pfam" id="PF18962">
    <property type="entry name" value="Por_Secre_tail"/>
    <property type="match status" value="1"/>
</dbReference>
<evidence type="ECO:0000313" key="10">
    <source>
        <dbReference type="Proteomes" id="UP000325141"/>
    </source>
</evidence>
<proteinExistence type="inferred from homology"/>
<dbReference type="Pfam" id="PF00082">
    <property type="entry name" value="Peptidase_S8"/>
    <property type="match status" value="1"/>
</dbReference>
<organism evidence="9 10">
    <name type="scientific">Paenimyroides baculatum</name>
    <dbReference type="NCBI Taxonomy" id="2608000"/>
    <lineage>
        <taxon>Bacteria</taxon>
        <taxon>Pseudomonadati</taxon>
        <taxon>Bacteroidota</taxon>
        <taxon>Flavobacteriia</taxon>
        <taxon>Flavobacteriales</taxon>
        <taxon>Flavobacteriaceae</taxon>
        <taxon>Paenimyroides</taxon>
    </lineage>
</organism>
<keyword evidence="3 5" id="KW-0378">Hydrolase</keyword>
<feature type="signal peptide" evidence="6">
    <location>
        <begin position="1"/>
        <end position="21"/>
    </location>
</feature>
<evidence type="ECO:0000256" key="6">
    <source>
        <dbReference type="SAM" id="SignalP"/>
    </source>
</evidence>
<feature type="active site" description="Charge relay system" evidence="5">
    <location>
        <position position="140"/>
    </location>
</feature>
<evidence type="ECO:0000259" key="8">
    <source>
        <dbReference type="Pfam" id="PF18962"/>
    </source>
</evidence>
<dbReference type="Gene3D" id="2.60.120.380">
    <property type="match status" value="1"/>
</dbReference>
<dbReference type="Gene3D" id="3.40.50.200">
    <property type="entry name" value="Peptidase S8/S53 domain"/>
    <property type="match status" value="1"/>
</dbReference>
<feature type="chain" id="PRO_5024419778" evidence="6">
    <location>
        <begin position="22"/>
        <end position="654"/>
    </location>
</feature>
<feature type="active site" description="Charge relay system" evidence="5">
    <location>
        <position position="171"/>
    </location>
</feature>
<dbReference type="PROSITE" id="PS51892">
    <property type="entry name" value="SUBTILASE"/>
    <property type="match status" value="1"/>
</dbReference>
<dbReference type="GO" id="GO:0004252">
    <property type="term" value="F:serine-type endopeptidase activity"/>
    <property type="evidence" value="ECO:0007669"/>
    <property type="project" value="UniProtKB-UniRule"/>
</dbReference>
<reference evidence="9 10" key="1">
    <citation type="submission" date="2019-09" db="EMBL/GenBank/DDBJ databases">
        <title>Genome sequence and assembly of Flavobacterium sp.</title>
        <authorList>
            <person name="Chhetri G."/>
        </authorList>
    </citation>
    <scope>NUCLEOTIDE SEQUENCE [LARGE SCALE GENOMIC DNA]</scope>
    <source>
        <strain evidence="9 10">SNL9</strain>
    </source>
</reference>
<keyword evidence="2 6" id="KW-0732">Signal</keyword>
<keyword evidence="10" id="KW-1185">Reference proteome</keyword>
<evidence type="ECO:0000256" key="4">
    <source>
        <dbReference type="ARBA" id="ARBA00022825"/>
    </source>
</evidence>
<evidence type="ECO:0000259" key="7">
    <source>
        <dbReference type="Pfam" id="PF00082"/>
    </source>
</evidence>
<protein>
    <submittedName>
        <fullName evidence="9">S8 family serine peptidase</fullName>
    </submittedName>
</protein>
<dbReference type="GO" id="GO:0006508">
    <property type="term" value="P:proteolysis"/>
    <property type="evidence" value="ECO:0007669"/>
    <property type="project" value="UniProtKB-KW"/>
</dbReference>
<dbReference type="InterPro" id="IPR051048">
    <property type="entry name" value="Peptidase_S8/S53_subtilisin"/>
</dbReference>
<dbReference type="InterPro" id="IPR023828">
    <property type="entry name" value="Peptidase_S8_Ser-AS"/>
</dbReference>
<dbReference type="NCBIfam" id="TIGR04183">
    <property type="entry name" value="Por_Secre_tail"/>
    <property type="match status" value="1"/>
</dbReference>
<name>A0A5M6CCJ7_9FLAO</name>
<dbReference type="SUPFAM" id="SSF49785">
    <property type="entry name" value="Galactose-binding domain-like"/>
    <property type="match status" value="1"/>
</dbReference>
<dbReference type="CDD" id="cd04842">
    <property type="entry name" value="Peptidases_S8_Kp43_protease"/>
    <property type="match status" value="1"/>
</dbReference>
<dbReference type="InterPro" id="IPR036852">
    <property type="entry name" value="Peptidase_S8/S53_dom_sf"/>
</dbReference>
<evidence type="ECO:0000256" key="1">
    <source>
        <dbReference type="ARBA" id="ARBA00022670"/>
    </source>
</evidence>
<dbReference type="PANTHER" id="PTHR43399">
    <property type="entry name" value="SUBTILISIN-RELATED"/>
    <property type="match status" value="1"/>
</dbReference>
<dbReference type="PROSITE" id="PS00138">
    <property type="entry name" value="SUBTILASE_SER"/>
    <property type="match status" value="1"/>
</dbReference>
<keyword evidence="1 5" id="KW-0645">Protease</keyword>
<dbReference type="InterPro" id="IPR015500">
    <property type="entry name" value="Peptidase_S8_subtilisin-rel"/>
</dbReference>
<comment type="similarity">
    <text evidence="5">Belongs to the peptidase S8 family.</text>
</comment>
<dbReference type="InterPro" id="IPR008979">
    <property type="entry name" value="Galactose-bd-like_sf"/>
</dbReference>
<dbReference type="Proteomes" id="UP000325141">
    <property type="component" value="Unassembled WGS sequence"/>
</dbReference>
<evidence type="ECO:0000256" key="3">
    <source>
        <dbReference type="ARBA" id="ARBA00022801"/>
    </source>
</evidence>
<dbReference type="PRINTS" id="PR00723">
    <property type="entry name" value="SUBTILISIN"/>
</dbReference>
<dbReference type="RefSeq" id="WP_150013740.1">
    <property type="nucleotide sequence ID" value="NZ_VWSG01000010.1"/>
</dbReference>
<dbReference type="InterPro" id="IPR000209">
    <property type="entry name" value="Peptidase_S8/S53_dom"/>
</dbReference>
<keyword evidence="4 5" id="KW-0720">Serine protease</keyword>
<comment type="caution">
    <text evidence="9">The sequence shown here is derived from an EMBL/GenBank/DDBJ whole genome shotgun (WGS) entry which is preliminary data.</text>
</comment>
<gene>
    <name evidence="9" type="ORF">F0460_12565</name>
</gene>
<accession>A0A5M6CCJ7</accession>